<dbReference type="EMBL" id="VXIT01000010">
    <property type="protein sequence ID" value="KAA6409592.1"/>
    <property type="molecule type" value="Genomic_DNA"/>
</dbReference>
<dbReference type="OrthoDB" id="5383839at2759"/>
<dbReference type="AlphaFoldDB" id="A0A5M8PL12"/>
<gene>
    <name evidence="2" type="ORF">FRX48_06203</name>
</gene>
<accession>A0A5M8PL12</accession>
<reference evidence="2 3" key="1">
    <citation type="submission" date="2019-09" db="EMBL/GenBank/DDBJ databases">
        <title>The hologenome of the rock-dwelling lichen Lasallia pustulata.</title>
        <authorList>
            <person name="Greshake Tzovaras B."/>
            <person name="Segers F."/>
            <person name="Bicker A."/>
            <person name="Dal Grande F."/>
            <person name="Otte J."/>
            <person name="Hankeln T."/>
            <person name="Schmitt I."/>
            <person name="Ebersberger I."/>
        </authorList>
    </citation>
    <scope>NUCLEOTIDE SEQUENCE [LARGE SCALE GENOMIC DNA]</scope>
    <source>
        <strain evidence="2">A1-1</strain>
    </source>
</reference>
<evidence type="ECO:0000313" key="3">
    <source>
        <dbReference type="Proteomes" id="UP000324767"/>
    </source>
</evidence>
<organism evidence="2 3">
    <name type="scientific">Lasallia pustulata</name>
    <dbReference type="NCBI Taxonomy" id="136370"/>
    <lineage>
        <taxon>Eukaryota</taxon>
        <taxon>Fungi</taxon>
        <taxon>Dikarya</taxon>
        <taxon>Ascomycota</taxon>
        <taxon>Pezizomycotina</taxon>
        <taxon>Lecanoromycetes</taxon>
        <taxon>OSLEUM clade</taxon>
        <taxon>Umbilicariomycetidae</taxon>
        <taxon>Umbilicariales</taxon>
        <taxon>Umbilicariaceae</taxon>
        <taxon>Lasallia</taxon>
    </lineage>
</organism>
<evidence type="ECO:0000256" key="1">
    <source>
        <dbReference type="SAM" id="MobiDB-lite"/>
    </source>
</evidence>
<name>A0A5M8PL12_9LECA</name>
<sequence length="269" mass="29890">MVYSEHRLPEIWNKQMDFFICDCDARDVNPKLMLKTLKTLFPELKRDAGQVSLEKIEIRIRVLDATPAVKYFKPGAVARYRQLVEEGRLEDRYPEDVNYLNSEEMLKDSEFAVFDGAEEGGFANFTVKGKGKHVRTLSGGFLDPGPSENRIRPDYEARYRGSDDNSKTQATSLLDQLRERSEPNANSPPIKLSPATETARARAANLKERMQARHPRGSSFASEGHGMSGHAGNVDVGRGVSPSIRAVGVEDVFGGMSLNAMSSSGRARH</sequence>
<protein>
    <submittedName>
        <fullName evidence="2">Uncharacterized protein</fullName>
    </submittedName>
</protein>
<dbReference type="Proteomes" id="UP000324767">
    <property type="component" value="Unassembled WGS sequence"/>
</dbReference>
<proteinExistence type="predicted"/>
<feature type="region of interest" description="Disordered" evidence="1">
    <location>
        <begin position="178"/>
        <end position="231"/>
    </location>
</feature>
<evidence type="ECO:0000313" key="2">
    <source>
        <dbReference type="EMBL" id="KAA6409592.1"/>
    </source>
</evidence>
<comment type="caution">
    <text evidence="2">The sequence shown here is derived from an EMBL/GenBank/DDBJ whole genome shotgun (WGS) entry which is preliminary data.</text>
</comment>